<evidence type="ECO:0000256" key="3">
    <source>
        <dbReference type="ARBA" id="ARBA00038502"/>
    </source>
</evidence>
<keyword evidence="5" id="KW-0687">Ribonucleoprotein</keyword>
<dbReference type="InterPro" id="IPR051531">
    <property type="entry name" value="N-acetyltransferase"/>
</dbReference>
<dbReference type="Pfam" id="PF13302">
    <property type="entry name" value="Acetyltransf_3"/>
    <property type="match status" value="1"/>
</dbReference>
<dbReference type="PROSITE" id="PS51186">
    <property type="entry name" value="GNAT"/>
    <property type="match status" value="1"/>
</dbReference>
<evidence type="ECO:0000259" key="4">
    <source>
        <dbReference type="PROSITE" id="PS51186"/>
    </source>
</evidence>
<comment type="caution">
    <text evidence="5">The sequence shown here is derived from an EMBL/GenBank/DDBJ whole genome shotgun (WGS) entry which is preliminary data.</text>
</comment>
<evidence type="ECO:0000256" key="1">
    <source>
        <dbReference type="ARBA" id="ARBA00022679"/>
    </source>
</evidence>
<sequence>MIATSRTRLEIQAPAAAPLLLSYHRENRQHLAPWEPVRGEDYLTLGHWQQASAAAQAGFDDGSDYKFVALNKARTDIIGMANFTCVSRGAFQACFLGYSIAHKYQGQGLMQEILTAGLDYVFNEVGLHRVMANYMPDNERSAALLARLGFEREGYAKSYLKIAGSWQDHVLTSKVNPAG</sequence>
<comment type="similarity">
    <text evidence="3">Belongs to the acetyltransferase family. RimJ subfamily.</text>
</comment>
<proteinExistence type="inferred from homology"/>
<dbReference type="GO" id="GO:0008999">
    <property type="term" value="F:protein-N-terminal-alanine acetyltransferase activity"/>
    <property type="evidence" value="ECO:0007669"/>
    <property type="project" value="TreeGrafter"/>
</dbReference>
<name>A0A972JHM6_9GAMM</name>
<dbReference type="PANTHER" id="PTHR43792">
    <property type="entry name" value="GNAT FAMILY, PUTATIVE (AFU_ORTHOLOGUE AFUA_3G00765)-RELATED-RELATED"/>
    <property type="match status" value="1"/>
</dbReference>
<dbReference type="NCBIfam" id="NF008072">
    <property type="entry name" value="PRK10809.1"/>
    <property type="match status" value="1"/>
</dbReference>
<protein>
    <submittedName>
        <fullName evidence="5">Ribosomal protein S5-alanine N-acetyltransferase</fullName>
    </submittedName>
</protein>
<reference evidence="5" key="1">
    <citation type="submission" date="2020-04" db="EMBL/GenBank/DDBJ databases">
        <title>Description of Shewanella salipaludis sp. nov., isolated from a salt marsh.</title>
        <authorList>
            <person name="Park S."/>
            <person name="Yoon J.-H."/>
        </authorList>
    </citation>
    <scope>NUCLEOTIDE SEQUENCE</scope>
    <source>
        <strain evidence="5">SHSM-M6</strain>
    </source>
</reference>
<dbReference type="EMBL" id="JAAXYH010000002">
    <property type="protein sequence ID" value="NMH64163.1"/>
    <property type="molecule type" value="Genomic_DNA"/>
</dbReference>
<dbReference type="GO" id="GO:0005737">
    <property type="term" value="C:cytoplasm"/>
    <property type="evidence" value="ECO:0007669"/>
    <property type="project" value="TreeGrafter"/>
</dbReference>
<dbReference type="InterPro" id="IPR000182">
    <property type="entry name" value="GNAT_dom"/>
</dbReference>
<keyword evidence="5" id="KW-0689">Ribosomal protein</keyword>
<evidence type="ECO:0000256" key="2">
    <source>
        <dbReference type="ARBA" id="ARBA00023315"/>
    </source>
</evidence>
<evidence type="ECO:0000313" key="5">
    <source>
        <dbReference type="EMBL" id="NMH64163.1"/>
    </source>
</evidence>
<dbReference type="Gene3D" id="3.40.630.30">
    <property type="match status" value="1"/>
</dbReference>
<dbReference type="RefSeq" id="WP_169562860.1">
    <property type="nucleotide sequence ID" value="NZ_JAAXYH010000002.1"/>
</dbReference>
<dbReference type="PANTHER" id="PTHR43792:SF8">
    <property type="entry name" value="[RIBOSOMAL PROTEIN US5]-ALANINE N-ACETYLTRANSFERASE"/>
    <property type="match status" value="1"/>
</dbReference>
<feature type="domain" description="N-acetyltransferase" evidence="4">
    <location>
        <begin position="21"/>
        <end position="177"/>
    </location>
</feature>
<organism evidence="5 6">
    <name type="scientific">Shewanella salipaludis</name>
    <dbReference type="NCBI Taxonomy" id="2723052"/>
    <lineage>
        <taxon>Bacteria</taxon>
        <taxon>Pseudomonadati</taxon>
        <taxon>Pseudomonadota</taxon>
        <taxon>Gammaproteobacteria</taxon>
        <taxon>Alteromonadales</taxon>
        <taxon>Shewanellaceae</taxon>
        <taxon>Shewanella</taxon>
    </lineage>
</organism>
<accession>A0A972JHM6</accession>
<keyword evidence="6" id="KW-1185">Reference proteome</keyword>
<keyword evidence="2" id="KW-0012">Acyltransferase</keyword>
<dbReference type="SUPFAM" id="SSF55729">
    <property type="entry name" value="Acyl-CoA N-acyltransferases (Nat)"/>
    <property type="match status" value="1"/>
</dbReference>
<gene>
    <name evidence="5" type="primary">rimJ</name>
    <name evidence="5" type="ORF">HC757_03095</name>
</gene>
<keyword evidence="1" id="KW-0808">Transferase</keyword>
<dbReference type="AlphaFoldDB" id="A0A972JHM6"/>
<dbReference type="Proteomes" id="UP000737113">
    <property type="component" value="Unassembled WGS sequence"/>
</dbReference>
<dbReference type="GO" id="GO:0005840">
    <property type="term" value="C:ribosome"/>
    <property type="evidence" value="ECO:0007669"/>
    <property type="project" value="UniProtKB-KW"/>
</dbReference>
<evidence type="ECO:0000313" key="6">
    <source>
        <dbReference type="Proteomes" id="UP000737113"/>
    </source>
</evidence>
<dbReference type="InterPro" id="IPR016181">
    <property type="entry name" value="Acyl_CoA_acyltransferase"/>
</dbReference>